<protein>
    <submittedName>
        <fullName evidence="1">Uncharacterized protein</fullName>
    </submittedName>
</protein>
<gene>
    <name evidence="1" type="ORF">HB776_05925</name>
</gene>
<sequence>MEVELRETLDRAEEIIGRVRKLATISARASYLTLAWGNRLGTPLAREKQAVLDEIDAQLAELKVTPQQLADIQRPFVKMVRLDFFSLFQGVLSQYAGIINTELTEAVHKAGDPSVAAGLSMKHSDLITAWGKRVRKDDPAADLEKQSLESLLNEYIPKSGEWLSDKDLSAIQKFKAEIVRLNADCEKKGGYTPEAVTYYDRYSGDHNIDKAQQLRNEALQ</sequence>
<dbReference type="KEGG" id="trb:HB776_05925"/>
<reference evidence="2" key="1">
    <citation type="journal article" date="2020" name="Mol. Plant Microbe">
        <title>Rhizobial microsymbionts of the narrowly endemic Oxytropis species growing in Kamchatka are characterized by significant genetic diversity and possess a set of genes that are associated with T3SS and T6SS secretion systems and can affect the development of symbiosis.</title>
        <authorList>
            <person name="Safronova V."/>
            <person name="Guro P."/>
            <person name="Sazanova A."/>
            <person name="Kuznetsova I."/>
            <person name="Belimov A."/>
            <person name="Yakubov V."/>
            <person name="Chirak E."/>
            <person name="Afonin A."/>
            <person name="Gogolev Y."/>
            <person name="Andronov E."/>
            <person name="Tikhonovich I."/>
        </authorList>
    </citation>
    <scope>NUCLEOTIDE SEQUENCE [LARGE SCALE GENOMIC DNA]</scope>
    <source>
        <strain evidence="2">581</strain>
    </source>
</reference>
<name>A0A7G6TVP2_9BRAD</name>
<dbReference type="Proteomes" id="UP000515291">
    <property type="component" value="Chromosome"/>
</dbReference>
<accession>A0A7G6TVP2</accession>
<evidence type="ECO:0000313" key="1">
    <source>
        <dbReference type="EMBL" id="QND70824.1"/>
    </source>
</evidence>
<evidence type="ECO:0000313" key="2">
    <source>
        <dbReference type="Proteomes" id="UP000515291"/>
    </source>
</evidence>
<proteinExistence type="predicted"/>
<dbReference type="EMBL" id="CP050292">
    <property type="protein sequence ID" value="QND70824.1"/>
    <property type="molecule type" value="Genomic_DNA"/>
</dbReference>
<dbReference type="AlphaFoldDB" id="A0A7G6TVP2"/>
<dbReference type="RefSeq" id="WP_184516017.1">
    <property type="nucleotide sequence ID" value="NZ_CP050292.1"/>
</dbReference>
<organism evidence="1 2">
    <name type="scientific">Tardiphaga robiniae</name>
    <dbReference type="NCBI Taxonomy" id="943830"/>
    <lineage>
        <taxon>Bacteria</taxon>
        <taxon>Pseudomonadati</taxon>
        <taxon>Pseudomonadota</taxon>
        <taxon>Alphaproteobacteria</taxon>
        <taxon>Hyphomicrobiales</taxon>
        <taxon>Nitrobacteraceae</taxon>
        <taxon>Tardiphaga</taxon>
    </lineage>
</organism>